<dbReference type="GO" id="GO:0016747">
    <property type="term" value="F:acyltransferase activity, transferring groups other than amino-acyl groups"/>
    <property type="evidence" value="ECO:0007669"/>
    <property type="project" value="InterPro"/>
</dbReference>
<dbReference type="Pfam" id="PF13673">
    <property type="entry name" value="Acetyltransf_10"/>
    <property type="match status" value="1"/>
</dbReference>
<gene>
    <name evidence="2" type="ORF">FC701_33340</name>
</gene>
<evidence type="ECO:0000313" key="2">
    <source>
        <dbReference type="EMBL" id="TKI78885.1"/>
    </source>
</evidence>
<dbReference type="InterPro" id="IPR000182">
    <property type="entry name" value="GNAT_dom"/>
</dbReference>
<proteinExistence type="predicted"/>
<feature type="domain" description="N-acetyltransferase" evidence="1">
    <location>
        <begin position="1"/>
        <end position="136"/>
    </location>
</feature>
<sequence>MNLQHVEQIESDTILNVLQYAVGPSEISLKKAVLFYKSNKGTLYKYEEKACIGIEVIGATKARICHIAVAPQYRHKGIALKMIKGVVTMHQLTYVEAETDNEAVEFYKRIGFQVKSLGEKYPGIERFHLYFKNKTY</sequence>
<dbReference type="AlphaFoldDB" id="A0A4U2ZVR3"/>
<dbReference type="Proteomes" id="UP000305524">
    <property type="component" value="Unassembled WGS sequence"/>
</dbReference>
<name>A0A4U2ZVR3_BACMY</name>
<evidence type="ECO:0000313" key="3">
    <source>
        <dbReference type="Proteomes" id="UP000305524"/>
    </source>
</evidence>
<keyword evidence="2" id="KW-0808">Transferase</keyword>
<dbReference type="CDD" id="cd04301">
    <property type="entry name" value="NAT_SF"/>
    <property type="match status" value="1"/>
</dbReference>
<dbReference type="SUPFAM" id="SSF55729">
    <property type="entry name" value="Acyl-CoA N-acyltransferases (Nat)"/>
    <property type="match status" value="1"/>
</dbReference>
<comment type="caution">
    <text evidence="2">The sequence shown here is derived from an EMBL/GenBank/DDBJ whole genome shotgun (WGS) entry which is preliminary data.</text>
</comment>
<accession>A0A4U2ZVR3</accession>
<dbReference type="Gene3D" id="3.40.630.30">
    <property type="match status" value="1"/>
</dbReference>
<dbReference type="InterPro" id="IPR016181">
    <property type="entry name" value="Acyl_CoA_acyltransferase"/>
</dbReference>
<organism evidence="2 3">
    <name type="scientific">Bacillus mycoides</name>
    <dbReference type="NCBI Taxonomy" id="1405"/>
    <lineage>
        <taxon>Bacteria</taxon>
        <taxon>Bacillati</taxon>
        <taxon>Bacillota</taxon>
        <taxon>Bacilli</taxon>
        <taxon>Bacillales</taxon>
        <taxon>Bacillaceae</taxon>
        <taxon>Bacillus</taxon>
        <taxon>Bacillus cereus group</taxon>
    </lineage>
</organism>
<dbReference type="EMBL" id="SZOD01001249">
    <property type="protein sequence ID" value="TKI78885.1"/>
    <property type="molecule type" value="Genomic_DNA"/>
</dbReference>
<evidence type="ECO:0000259" key="1">
    <source>
        <dbReference type="PROSITE" id="PS51186"/>
    </source>
</evidence>
<reference evidence="2 3" key="1">
    <citation type="journal article" date="2019" name="Environ. Microbiol.">
        <title>An active ?-lactamase is a part of an orchestrated cell wall stress resistance network of Bacillus subtilis and related rhizosphere species.</title>
        <authorList>
            <person name="Bucher T."/>
            <person name="Keren-Paz A."/>
            <person name="Hausser J."/>
            <person name="Olender T."/>
            <person name="Cytryn E."/>
            <person name="Kolodkin-Gal I."/>
        </authorList>
    </citation>
    <scope>NUCLEOTIDE SEQUENCE [LARGE SCALE GENOMIC DNA]</scope>
    <source>
        <strain evidence="2 3">I186</strain>
    </source>
</reference>
<dbReference type="RefSeq" id="WP_137059548.1">
    <property type="nucleotide sequence ID" value="NZ_CP092833.1"/>
</dbReference>
<protein>
    <submittedName>
        <fullName evidence="2">GNAT family N-acetyltransferase</fullName>
    </submittedName>
</protein>
<dbReference type="PROSITE" id="PS51186">
    <property type="entry name" value="GNAT"/>
    <property type="match status" value="1"/>
</dbReference>